<reference evidence="3" key="2">
    <citation type="submission" date="2023-06" db="EMBL/GenBank/DDBJ databases">
        <authorList>
            <consortium name="Lawrence Berkeley National Laboratory"/>
            <person name="Haridas S."/>
            <person name="Hensen N."/>
            <person name="Bonometti L."/>
            <person name="Westerberg I."/>
            <person name="Brannstrom I.O."/>
            <person name="Guillou S."/>
            <person name="Cros-Aarteil S."/>
            <person name="Calhoun S."/>
            <person name="Kuo A."/>
            <person name="Mondo S."/>
            <person name="Pangilinan J."/>
            <person name="Riley R."/>
            <person name="Labutti K."/>
            <person name="Andreopoulos B."/>
            <person name="Lipzen A."/>
            <person name="Chen C."/>
            <person name="Yanf M."/>
            <person name="Daum C."/>
            <person name="Ng V."/>
            <person name="Clum A."/>
            <person name="Steindorff A."/>
            <person name="Ohm R."/>
            <person name="Martin F."/>
            <person name="Silar P."/>
            <person name="Natvig D."/>
            <person name="Lalanne C."/>
            <person name="Gautier V."/>
            <person name="Ament-Velasquez S.L."/>
            <person name="Kruys A."/>
            <person name="Hutchinson M.I."/>
            <person name="Powell A.J."/>
            <person name="Barry K."/>
            <person name="Miller A.N."/>
            <person name="Grigoriev I.V."/>
            <person name="Debuchy R."/>
            <person name="Gladieux P."/>
            <person name="Thoren M.H."/>
            <person name="Johannesson H."/>
        </authorList>
    </citation>
    <scope>NUCLEOTIDE SEQUENCE</scope>
    <source>
        <strain evidence="3">CBS 118394</strain>
    </source>
</reference>
<gene>
    <name evidence="3" type="ORF">B0H66DRAFT_539344</name>
</gene>
<dbReference type="AlphaFoldDB" id="A0AAE0IPQ6"/>
<name>A0AAE0IPQ6_9PEZI</name>
<organism evidence="3 4">
    <name type="scientific">Apodospora peruviana</name>
    <dbReference type="NCBI Taxonomy" id="516989"/>
    <lineage>
        <taxon>Eukaryota</taxon>
        <taxon>Fungi</taxon>
        <taxon>Dikarya</taxon>
        <taxon>Ascomycota</taxon>
        <taxon>Pezizomycotina</taxon>
        <taxon>Sordariomycetes</taxon>
        <taxon>Sordariomycetidae</taxon>
        <taxon>Sordariales</taxon>
        <taxon>Lasiosphaeriaceae</taxon>
        <taxon>Apodospora</taxon>
    </lineage>
</organism>
<evidence type="ECO:0000313" key="3">
    <source>
        <dbReference type="EMBL" id="KAK3328785.1"/>
    </source>
</evidence>
<dbReference type="Proteomes" id="UP001283341">
    <property type="component" value="Unassembled WGS sequence"/>
</dbReference>
<accession>A0AAE0IPQ6</accession>
<reference evidence="3" key="1">
    <citation type="journal article" date="2023" name="Mol. Phylogenet. Evol.">
        <title>Genome-scale phylogeny and comparative genomics of the fungal order Sordariales.</title>
        <authorList>
            <person name="Hensen N."/>
            <person name="Bonometti L."/>
            <person name="Westerberg I."/>
            <person name="Brannstrom I.O."/>
            <person name="Guillou S."/>
            <person name="Cros-Aarteil S."/>
            <person name="Calhoun S."/>
            <person name="Haridas S."/>
            <person name="Kuo A."/>
            <person name="Mondo S."/>
            <person name="Pangilinan J."/>
            <person name="Riley R."/>
            <person name="LaButti K."/>
            <person name="Andreopoulos B."/>
            <person name="Lipzen A."/>
            <person name="Chen C."/>
            <person name="Yan M."/>
            <person name="Daum C."/>
            <person name="Ng V."/>
            <person name="Clum A."/>
            <person name="Steindorff A."/>
            <person name="Ohm R.A."/>
            <person name="Martin F."/>
            <person name="Silar P."/>
            <person name="Natvig D.O."/>
            <person name="Lalanne C."/>
            <person name="Gautier V."/>
            <person name="Ament-Velasquez S.L."/>
            <person name="Kruys A."/>
            <person name="Hutchinson M.I."/>
            <person name="Powell A.J."/>
            <person name="Barry K."/>
            <person name="Miller A.N."/>
            <person name="Grigoriev I.V."/>
            <person name="Debuchy R."/>
            <person name="Gladieux P."/>
            <person name="Hiltunen Thoren M."/>
            <person name="Johannesson H."/>
        </authorList>
    </citation>
    <scope>NUCLEOTIDE SEQUENCE</scope>
    <source>
        <strain evidence="3">CBS 118394</strain>
    </source>
</reference>
<feature type="region of interest" description="Disordered" evidence="1">
    <location>
        <begin position="98"/>
        <end position="121"/>
    </location>
</feature>
<evidence type="ECO:0000313" key="4">
    <source>
        <dbReference type="Proteomes" id="UP001283341"/>
    </source>
</evidence>
<dbReference type="InterPro" id="IPR045518">
    <property type="entry name" value="2EXR"/>
</dbReference>
<feature type="domain" description="2EXR" evidence="2">
    <location>
        <begin position="8"/>
        <end position="157"/>
    </location>
</feature>
<evidence type="ECO:0000259" key="2">
    <source>
        <dbReference type="Pfam" id="PF20150"/>
    </source>
</evidence>
<protein>
    <recommendedName>
        <fullName evidence="2">2EXR domain-containing protein</fullName>
    </recommendedName>
</protein>
<dbReference type="EMBL" id="JAUEDM010000001">
    <property type="protein sequence ID" value="KAK3328785.1"/>
    <property type="molecule type" value="Genomic_DNA"/>
</dbReference>
<keyword evidence="4" id="KW-1185">Reference proteome</keyword>
<proteinExistence type="predicted"/>
<dbReference type="Pfam" id="PF20150">
    <property type="entry name" value="2EXR"/>
    <property type="match status" value="1"/>
</dbReference>
<comment type="caution">
    <text evidence="3">The sequence shown here is derived from an EMBL/GenBank/DDBJ whole genome shotgun (WGS) entry which is preliminary data.</text>
</comment>
<evidence type="ECO:0000256" key="1">
    <source>
        <dbReference type="SAM" id="MobiDB-lite"/>
    </source>
</evidence>
<sequence>MATHNNQFTIFTRFPREIRNMIWDLALRDYNLPGVHFFTFTPPDAYRYADIDSEFELEKLQDKYKAAISVLPSARIKTRTTSRCTGAFSIPGKFNHLSSSTSGGSEESLQSQQQPEQQQQQLSWFDENNPSVYRTDAGLWGTCRESRAAVIRALARLPPELDKNLVRDDMDRDCRSSKAAYLISKSANCHFSIRSHDLVVIRFPTETTYYDFTGSPVNVFPSPMVAIEIDPSWRMPARPGLWYGETDPGSVAGRLANLRVECTRIWLIDYRLRRKPGRFTGFREDRFVFHGLEGSRYVQVRYLDSEWEWRHDDGNYNKPPRVRSDDPPVGSPFRLAEEIERDYCSYVYDIHEGDGSEFDDGLAEAIDEGKTWDLSTEDWMMDISESYGIGGVGVLACETLD</sequence>